<accession>A0A382S1Q8</accession>
<dbReference type="AlphaFoldDB" id="A0A382S1Q8"/>
<sequence length="236" mass="26463">MSGRRLIVLLVSVALVSGAVVTGAAQTQTDRSDSKASLTPWGHPNLQGTWTNTTTTPLQRPIELGEKALLSDEERAALDEERSRTEQRACATELVVLQREPPPTSTGSYNSFWLEQGTRTNQTSLIVDPPDGRLPIVTLRAQRRADHLVSIRKSPSYPQTWHEPSVFERCITRGLPATMMPGFYNHNYQILQTPNYVVINAEMIHDTRIIPLDGRPHLPAHLRQWMGDSRGHWDGD</sequence>
<feature type="region of interest" description="Disordered" evidence="1">
    <location>
        <begin position="25"/>
        <end position="56"/>
    </location>
</feature>
<reference evidence="2" key="1">
    <citation type="submission" date="2018-05" db="EMBL/GenBank/DDBJ databases">
        <authorList>
            <person name="Lanie J.A."/>
            <person name="Ng W.-L."/>
            <person name="Kazmierczak K.M."/>
            <person name="Andrzejewski T.M."/>
            <person name="Davidsen T.M."/>
            <person name="Wayne K.J."/>
            <person name="Tettelin H."/>
            <person name="Glass J.I."/>
            <person name="Rusch D."/>
            <person name="Podicherti R."/>
            <person name="Tsui H.-C.T."/>
            <person name="Winkler M.E."/>
        </authorList>
    </citation>
    <scope>NUCLEOTIDE SEQUENCE</scope>
</reference>
<organism evidence="2">
    <name type="scientific">marine metagenome</name>
    <dbReference type="NCBI Taxonomy" id="408172"/>
    <lineage>
        <taxon>unclassified sequences</taxon>
        <taxon>metagenomes</taxon>
        <taxon>ecological metagenomes</taxon>
    </lineage>
</organism>
<gene>
    <name evidence="2" type="ORF">METZ01_LOCUS356229</name>
</gene>
<protein>
    <submittedName>
        <fullName evidence="2">Uncharacterized protein</fullName>
    </submittedName>
</protein>
<dbReference type="EMBL" id="UINC01125501">
    <property type="protein sequence ID" value="SVD03375.1"/>
    <property type="molecule type" value="Genomic_DNA"/>
</dbReference>
<feature type="non-terminal residue" evidence="2">
    <location>
        <position position="236"/>
    </location>
</feature>
<evidence type="ECO:0000256" key="1">
    <source>
        <dbReference type="SAM" id="MobiDB-lite"/>
    </source>
</evidence>
<proteinExistence type="predicted"/>
<name>A0A382S1Q8_9ZZZZ</name>
<evidence type="ECO:0000313" key="2">
    <source>
        <dbReference type="EMBL" id="SVD03375.1"/>
    </source>
</evidence>